<evidence type="ECO:0000259" key="10">
    <source>
        <dbReference type="PROSITE" id="PS50089"/>
    </source>
</evidence>
<keyword evidence="3" id="KW-0808">Transferase</keyword>
<dbReference type="PANTHER" id="PTHR45931:SF3">
    <property type="entry name" value="RING ZINC FINGER-CONTAINING PROTEIN"/>
    <property type="match status" value="1"/>
</dbReference>
<evidence type="ECO:0000256" key="4">
    <source>
        <dbReference type="ARBA" id="ARBA00022723"/>
    </source>
</evidence>
<feature type="compositionally biased region" description="Polar residues" evidence="9">
    <location>
        <begin position="367"/>
        <end position="377"/>
    </location>
</feature>
<accession>A0A6G1I144</accession>
<dbReference type="SMART" id="SM00184">
    <property type="entry name" value="RING"/>
    <property type="match status" value="1"/>
</dbReference>
<dbReference type="Pfam" id="PF13639">
    <property type="entry name" value="zf-RING_2"/>
    <property type="match status" value="1"/>
</dbReference>
<dbReference type="PROSITE" id="PS50089">
    <property type="entry name" value="ZF_RING_2"/>
    <property type="match status" value="1"/>
</dbReference>
<dbReference type="InterPro" id="IPR013083">
    <property type="entry name" value="Znf_RING/FYVE/PHD"/>
</dbReference>
<dbReference type="InterPro" id="IPR051834">
    <property type="entry name" value="RING_finger_E3_ligase"/>
</dbReference>
<evidence type="ECO:0000256" key="3">
    <source>
        <dbReference type="ARBA" id="ARBA00022679"/>
    </source>
</evidence>
<feature type="region of interest" description="Disordered" evidence="9">
    <location>
        <begin position="363"/>
        <end position="429"/>
    </location>
</feature>
<keyword evidence="4" id="KW-0479">Metal-binding</keyword>
<keyword evidence="5 8" id="KW-0863">Zinc-finger</keyword>
<dbReference type="Proteomes" id="UP000799640">
    <property type="component" value="Unassembled WGS sequence"/>
</dbReference>
<dbReference type="FunFam" id="3.30.40.10:FF:000127">
    <property type="entry name" value="E3 ubiquitin-protein ligase RNF181"/>
    <property type="match status" value="1"/>
</dbReference>
<dbReference type="PANTHER" id="PTHR45931">
    <property type="entry name" value="SI:CH211-59O9.10"/>
    <property type="match status" value="1"/>
</dbReference>
<feature type="region of interest" description="Disordered" evidence="9">
    <location>
        <begin position="81"/>
        <end position="121"/>
    </location>
</feature>
<proteinExistence type="predicted"/>
<feature type="compositionally biased region" description="Basic and acidic residues" evidence="9">
    <location>
        <begin position="82"/>
        <end position="96"/>
    </location>
</feature>
<evidence type="ECO:0000256" key="7">
    <source>
        <dbReference type="ARBA" id="ARBA00022833"/>
    </source>
</evidence>
<keyword evidence="6" id="KW-0833">Ubl conjugation pathway</keyword>
<dbReference type="GO" id="GO:0008270">
    <property type="term" value="F:zinc ion binding"/>
    <property type="evidence" value="ECO:0007669"/>
    <property type="project" value="UniProtKB-KW"/>
</dbReference>
<dbReference type="GO" id="GO:0005634">
    <property type="term" value="C:nucleus"/>
    <property type="evidence" value="ECO:0007669"/>
    <property type="project" value="TreeGrafter"/>
</dbReference>
<dbReference type="OrthoDB" id="8062037at2759"/>
<evidence type="ECO:0000313" key="11">
    <source>
        <dbReference type="EMBL" id="KAF2402033.1"/>
    </source>
</evidence>
<evidence type="ECO:0000313" key="12">
    <source>
        <dbReference type="Proteomes" id="UP000799640"/>
    </source>
</evidence>
<dbReference type="GO" id="GO:0006511">
    <property type="term" value="P:ubiquitin-dependent protein catabolic process"/>
    <property type="evidence" value="ECO:0007669"/>
    <property type="project" value="TreeGrafter"/>
</dbReference>
<dbReference type="AlphaFoldDB" id="A0A6G1I144"/>
<name>A0A6G1I144_9PEZI</name>
<comment type="catalytic activity">
    <reaction evidence="1">
        <text>S-ubiquitinyl-[E2 ubiquitin-conjugating enzyme]-L-cysteine + [acceptor protein]-L-lysine = [E2 ubiquitin-conjugating enzyme]-L-cysteine + N(6)-ubiquitinyl-[acceptor protein]-L-lysine.</text>
        <dbReference type="EC" id="2.3.2.27"/>
    </reaction>
</comment>
<dbReference type="InterPro" id="IPR001841">
    <property type="entry name" value="Znf_RING"/>
</dbReference>
<dbReference type="Gene3D" id="3.30.40.10">
    <property type="entry name" value="Zinc/RING finger domain, C3HC4 (zinc finger)"/>
    <property type="match status" value="1"/>
</dbReference>
<dbReference type="EMBL" id="ML996692">
    <property type="protein sequence ID" value="KAF2402033.1"/>
    <property type="molecule type" value="Genomic_DNA"/>
</dbReference>
<sequence length="429" mass="46774">MSQRPAARELVFCHRCENEWYRDEHGLQCPRCTSDFIEIIDEGHDPRDAFTDDEGDDFNPNRFFNDFHHDLHHHVHDHHHHAHDDDHLHTHTHDAPDPEEDVPNSGFRIRPTGPNSYSISGTYIQPGGARADRNVPPQYPNADDPASLIGTLGNVMLGMVSGANLTRNEGHIGPHGGRFTYTTTFGVRNGPPTQGQPPADPQELHQLFQQFAAPPPPFMTGQLRVPPGFGLPGQPGANRPANPIAQLLNVLLNQTHGDAVYSQEAFDRVLTQLMEQNGSDNAPGPASQDAIASLPRKKVDVSMLDDQGRGECSICMDEVKIGEEVTQLYCTHWFHGQCVGAWLCEHNTCPHCRMGIEEGREAARNKAASTSESNAGPSTATSTSDSSVASDTHTDRDTASLPEGNGGHGSGGGITGRVRSFFGRHHSTS</sequence>
<dbReference type="GO" id="GO:0061630">
    <property type="term" value="F:ubiquitin protein ligase activity"/>
    <property type="evidence" value="ECO:0007669"/>
    <property type="project" value="UniProtKB-EC"/>
</dbReference>
<keyword evidence="7" id="KW-0862">Zinc</keyword>
<gene>
    <name evidence="11" type="ORF">EJ06DRAFT_372226</name>
</gene>
<evidence type="ECO:0000256" key="2">
    <source>
        <dbReference type="ARBA" id="ARBA00012483"/>
    </source>
</evidence>
<dbReference type="SUPFAM" id="SSF57850">
    <property type="entry name" value="RING/U-box"/>
    <property type="match status" value="1"/>
</dbReference>
<evidence type="ECO:0000256" key="9">
    <source>
        <dbReference type="SAM" id="MobiDB-lite"/>
    </source>
</evidence>
<evidence type="ECO:0000256" key="1">
    <source>
        <dbReference type="ARBA" id="ARBA00000900"/>
    </source>
</evidence>
<feature type="compositionally biased region" description="Low complexity" evidence="9">
    <location>
        <begin position="378"/>
        <end position="391"/>
    </location>
</feature>
<feature type="domain" description="RING-type" evidence="10">
    <location>
        <begin position="312"/>
        <end position="353"/>
    </location>
</feature>
<reference evidence="11" key="1">
    <citation type="journal article" date="2020" name="Stud. Mycol.">
        <title>101 Dothideomycetes genomes: a test case for predicting lifestyles and emergence of pathogens.</title>
        <authorList>
            <person name="Haridas S."/>
            <person name="Albert R."/>
            <person name="Binder M."/>
            <person name="Bloem J."/>
            <person name="Labutti K."/>
            <person name="Salamov A."/>
            <person name="Andreopoulos B."/>
            <person name="Baker S."/>
            <person name="Barry K."/>
            <person name="Bills G."/>
            <person name="Bluhm B."/>
            <person name="Cannon C."/>
            <person name="Castanera R."/>
            <person name="Culley D."/>
            <person name="Daum C."/>
            <person name="Ezra D."/>
            <person name="Gonzalez J."/>
            <person name="Henrissat B."/>
            <person name="Kuo A."/>
            <person name="Liang C."/>
            <person name="Lipzen A."/>
            <person name="Lutzoni F."/>
            <person name="Magnuson J."/>
            <person name="Mondo S."/>
            <person name="Nolan M."/>
            <person name="Ohm R."/>
            <person name="Pangilinan J."/>
            <person name="Park H.-J."/>
            <person name="Ramirez L."/>
            <person name="Alfaro M."/>
            <person name="Sun H."/>
            <person name="Tritt A."/>
            <person name="Yoshinaga Y."/>
            <person name="Zwiers L.-H."/>
            <person name="Turgeon B."/>
            <person name="Goodwin S."/>
            <person name="Spatafora J."/>
            <person name="Crous P."/>
            <person name="Grigoriev I."/>
        </authorList>
    </citation>
    <scope>NUCLEOTIDE SEQUENCE</scope>
    <source>
        <strain evidence="11">CBS 262.69</strain>
    </source>
</reference>
<evidence type="ECO:0000256" key="8">
    <source>
        <dbReference type="PROSITE-ProRule" id="PRU00175"/>
    </source>
</evidence>
<dbReference type="GO" id="GO:0016567">
    <property type="term" value="P:protein ubiquitination"/>
    <property type="evidence" value="ECO:0007669"/>
    <property type="project" value="UniProtKB-ARBA"/>
</dbReference>
<feature type="compositionally biased region" description="Gly residues" evidence="9">
    <location>
        <begin position="404"/>
        <end position="415"/>
    </location>
</feature>
<keyword evidence="12" id="KW-1185">Reference proteome</keyword>
<dbReference type="EC" id="2.3.2.27" evidence="2"/>
<protein>
    <recommendedName>
        <fullName evidence="2">RING-type E3 ubiquitin transferase</fullName>
        <ecNumber evidence="2">2.3.2.27</ecNumber>
    </recommendedName>
</protein>
<evidence type="ECO:0000256" key="6">
    <source>
        <dbReference type="ARBA" id="ARBA00022786"/>
    </source>
</evidence>
<evidence type="ECO:0000256" key="5">
    <source>
        <dbReference type="ARBA" id="ARBA00022771"/>
    </source>
</evidence>
<organism evidence="11 12">
    <name type="scientific">Trichodelitschia bisporula</name>
    <dbReference type="NCBI Taxonomy" id="703511"/>
    <lineage>
        <taxon>Eukaryota</taxon>
        <taxon>Fungi</taxon>
        <taxon>Dikarya</taxon>
        <taxon>Ascomycota</taxon>
        <taxon>Pezizomycotina</taxon>
        <taxon>Dothideomycetes</taxon>
        <taxon>Dothideomycetes incertae sedis</taxon>
        <taxon>Phaeotrichales</taxon>
        <taxon>Phaeotrichaceae</taxon>
        <taxon>Trichodelitschia</taxon>
    </lineage>
</organism>